<evidence type="ECO:0000313" key="2">
    <source>
        <dbReference type="EMBL" id="VAW11917.1"/>
    </source>
</evidence>
<gene>
    <name evidence="2" type="ORF">MNBD_BACTEROID03-2653</name>
</gene>
<proteinExistence type="predicted"/>
<keyword evidence="1" id="KW-0472">Membrane</keyword>
<keyword evidence="1" id="KW-1133">Transmembrane helix</keyword>
<reference evidence="2" key="1">
    <citation type="submission" date="2018-06" db="EMBL/GenBank/DDBJ databases">
        <authorList>
            <person name="Zhirakovskaya E."/>
        </authorList>
    </citation>
    <scope>NUCLEOTIDE SEQUENCE</scope>
</reference>
<keyword evidence="1" id="KW-0812">Transmembrane</keyword>
<dbReference type="InterPro" id="IPR046166">
    <property type="entry name" value="DUF6168"/>
</dbReference>
<dbReference type="AlphaFoldDB" id="A0A3B0TEZ4"/>
<feature type="transmembrane region" description="Helical" evidence="1">
    <location>
        <begin position="104"/>
        <end position="123"/>
    </location>
</feature>
<organism evidence="2">
    <name type="scientific">hydrothermal vent metagenome</name>
    <dbReference type="NCBI Taxonomy" id="652676"/>
    <lineage>
        <taxon>unclassified sequences</taxon>
        <taxon>metagenomes</taxon>
        <taxon>ecological metagenomes</taxon>
    </lineage>
</organism>
<dbReference type="EMBL" id="UOEL01000074">
    <property type="protein sequence ID" value="VAW11917.1"/>
    <property type="molecule type" value="Genomic_DNA"/>
</dbReference>
<feature type="transmembrane region" description="Helical" evidence="1">
    <location>
        <begin position="40"/>
        <end position="60"/>
    </location>
</feature>
<sequence>MPKTHPVVYFLLVLICSLALSFFIHTTLLQNMGLPKDGNLIVLSYLVNGILAAAIYMLLFAFRYKLKNQIGFLFIAGSFLKFICFFLLFYPVYKEDGEMDRMEFAAFFVPYCISLVIETVFMAKMLKKLD</sequence>
<dbReference type="Pfam" id="PF19665">
    <property type="entry name" value="DUF6168"/>
    <property type="match status" value="1"/>
</dbReference>
<protein>
    <submittedName>
        <fullName evidence="2">ATP synthase protein I</fullName>
    </submittedName>
</protein>
<feature type="transmembrane region" description="Helical" evidence="1">
    <location>
        <begin position="7"/>
        <end position="28"/>
    </location>
</feature>
<name>A0A3B0TEZ4_9ZZZZ</name>
<accession>A0A3B0TEZ4</accession>
<feature type="transmembrane region" description="Helical" evidence="1">
    <location>
        <begin position="72"/>
        <end position="92"/>
    </location>
</feature>
<evidence type="ECO:0000256" key="1">
    <source>
        <dbReference type="SAM" id="Phobius"/>
    </source>
</evidence>